<evidence type="ECO:0000259" key="28">
    <source>
        <dbReference type="Pfam" id="PF00912"/>
    </source>
</evidence>
<organism evidence="30 31">
    <name type="scientific">Methyloligella solikamskensis</name>
    <dbReference type="NCBI Taxonomy" id="1177756"/>
    <lineage>
        <taxon>Bacteria</taxon>
        <taxon>Pseudomonadati</taxon>
        <taxon>Pseudomonadota</taxon>
        <taxon>Alphaproteobacteria</taxon>
        <taxon>Hyphomicrobiales</taxon>
        <taxon>Hyphomicrobiaceae</taxon>
        <taxon>Methyloligella</taxon>
    </lineage>
</organism>
<dbReference type="SUPFAM" id="SSF56601">
    <property type="entry name" value="beta-lactamase/transpeptidase-like"/>
    <property type="match status" value="1"/>
</dbReference>
<comment type="caution">
    <text evidence="30">The sequence shown here is derived from an EMBL/GenBank/DDBJ whole genome shotgun (WGS) entry which is preliminary data.</text>
</comment>
<keyword evidence="11" id="KW-0328">Glycosyltransferase</keyword>
<proteinExistence type="inferred from homology"/>
<keyword evidence="31" id="KW-1185">Reference proteome</keyword>
<keyword evidence="19" id="KW-0472">Membrane</keyword>
<keyword evidence="16" id="KW-0735">Signal-anchor</keyword>
<dbReference type="InterPro" id="IPR012338">
    <property type="entry name" value="Beta-lactam/transpept-like"/>
</dbReference>
<dbReference type="InterPro" id="IPR023346">
    <property type="entry name" value="Lysozyme-like_dom_sf"/>
</dbReference>
<feature type="domain" description="Penicillin-binding protein transpeptidase" evidence="27">
    <location>
        <begin position="438"/>
        <end position="732"/>
    </location>
</feature>
<evidence type="ECO:0000256" key="22">
    <source>
        <dbReference type="ARBA" id="ARBA00023316"/>
    </source>
</evidence>
<dbReference type="Gene3D" id="3.40.710.10">
    <property type="entry name" value="DD-peptidase/beta-lactamase superfamily"/>
    <property type="match status" value="2"/>
</dbReference>
<comment type="catalytic activity">
    <reaction evidence="23">
        <text>Preferential cleavage: (Ac)2-L-Lys-D-Ala-|-D-Ala. Also transpeptidation of peptidyl-alanyl moieties that are N-acyl substituents of D-alanine.</text>
        <dbReference type="EC" id="3.4.16.4"/>
    </reaction>
</comment>
<dbReference type="PANTHER" id="PTHR32282">
    <property type="entry name" value="BINDING PROTEIN TRANSPEPTIDASE, PUTATIVE-RELATED"/>
    <property type="match status" value="1"/>
</dbReference>
<name>A0ABW3JBX7_9HYPH</name>
<evidence type="ECO:0000256" key="5">
    <source>
        <dbReference type="ARBA" id="ARBA00012448"/>
    </source>
</evidence>
<evidence type="ECO:0000256" key="14">
    <source>
        <dbReference type="ARBA" id="ARBA00022801"/>
    </source>
</evidence>
<evidence type="ECO:0000256" key="1">
    <source>
        <dbReference type="ARBA" id="ARBA00004249"/>
    </source>
</evidence>
<protein>
    <recommendedName>
        <fullName evidence="6">Penicillin-binding protein 1A</fullName>
        <ecNumber evidence="24">2.4.99.28</ecNumber>
        <ecNumber evidence="5">3.4.16.4</ecNumber>
    </recommendedName>
</protein>
<evidence type="ECO:0000256" key="3">
    <source>
        <dbReference type="ARBA" id="ARBA00007090"/>
    </source>
</evidence>
<evidence type="ECO:0000256" key="10">
    <source>
        <dbReference type="ARBA" id="ARBA00022670"/>
    </source>
</evidence>
<feature type="domain" description="Glycosyl transferase family 51" evidence="28">
    <location>
        <begin position="44"/>
        <end position="221"/>
    </location>
</feature>
<keyword evidence="10" id="KW-0645">Protease</keyword>
<keyword evidence="18" id="KW-1133">Transmembrane helix</keyword>
<feature type="domain" description="Penicillin-binding protein OB-like" evidence="29">
    <location>
        <begin position="310"/>
        <end position="436"/>
    </location>
</feature>
<dbReference type="PANTHER" id="PTHR32282:SF27">
    <property type="entry name" value="PENICILLIN-BINDING PROTEIN 1A"/>
    <property type="match status" value="1"/>
</dbReference>
<dbReference type="Pfam" id="PF17092">
    <property type="entry name" value="PCB_OB"/>
    <property type="match status" value="1"/>
</dbReference>
<evidence type="ECO:0000256" key="17">
    <source>
        <dbReference type="ARBA" id="ARBA00022984"/>
    </source>
</evidence>
<comment type="catalytic activity">
    <reaction evidence="25">
        <text>[GlcNAc-(1-&gt;4)-Mur2Ac(oyl-L-Ala-gamma-D-Glu-L-Lys-D-Ala-D-Ala)](n)-di-trans,octa-cis-undecaprenyl diphosphate + beta-D-GlcNAc-(1-&gt;4)-Mur2Ac(oyl-L-Ala-gamma-D-Glu-L-Lys-D-Ala-D-Ala)-di-trans,octa-cis-undecaprenyl diphosphate = [GlcNAc-(1-&gt;4)-Mur2Ac(oyl-L-Ala-gamma-D-Glu-L-Lys-D-Ala-D-Ala)](n+1)-di-trans,octa-cis-undecaprenyl diphosphate + di-trans,octa-cis-undecaprenyl diphosphate + H(+)</text>
        <dbReference type="Rhea" id="RHEA:23708"/>
        <dbReference type="Rhea" id="RHEA-COMP:9602"/>
        <dbReference type="Rhea" id="RHEA-COMP:9603"/>
        <dbReference type="ChEBI" id="CHEBI:15378"/>
        <dbReference type="ChEBI" id="CHEBI:58405"/>
        <dbReference type="ChEBI" id="CHEBI:60033"/>
        <dbReference type="ChEBI" id="CHEBI:78435"/>
        <dbReference type="EC" id="2.4.99.28"/>
    </reaction>
</comment>
<comment type="similarity">
    <text evidence="3">In the C-terminal section; belongs to the transpeptidase family.</text>
</comment>
<evidence type="ECO:0000313" key="31">
    <source>
        <dbReference type="Proteomes" id="UP001597102"/>
    </source>
</evidence>
<dbReference type="EMBL" id="JBHTJO010000001">
    <property type="protein sequence ID" value="MFD0987581.1"/>
    <property type="molecule type" value="Genomic_DNA"/>
</dbReference>
<dbReference type="InterPro" id="IPR001264">
    <property type="entry name" value="Glyco_trans_51"/>
</dbReference>
<evidence type="ECO:0000256" key="4">
    <source>
        <dbReference type="ARBA" id="ARBA00007739"/>
    </source>
</evidence>
<keyword evidence="12" id="KW-0808">Transferase</keyword>
<dbReference type="Proteomes" id="UP001597102">
    <property type="component" value="Unassembled WGS sequence"/>
</dbReference>
<dbReference type="EC" id="3.4.16.4" evidence="5"/>
<evidence type="ECO:0000256" key="21">
    <source>
        <dbReference type="ARBA" id="ARBA00023268"/>
    </source>
</evidence>
<gene>
    <name evidence="30" type="ORF">ACFQ2F_10795</name>
</gene>
<evidence type="ECO:0000256" key="8">
    <source>
        <dbReference type="ARBA" id="ARBA00022519"/>
    </source>
</evidence>
<evidence type="ECO:0000256" key="23">
    <source>
        <dbReference type="ARBA" id="ARBA00034000"/>
    </source>
</evidence>
<comment type="subcellular location">
    <subcellularLocation>
        <location evidence="1">Cell inner membrane</location>
        <topology evidence="1">Single-pass type II membrane protein</topology>
    </subcellularLocation>
</comment>
<evidence type="ECO:0000256" key="12">
    <source>
        <dbReference type="ARBA" id="ARBA00022679"/>
    </source>
</evidence>
<keyword evidence="17" id="KW-0573">Peptidoglycan synthesis</keyword>
<dbReference type="Gene3D" id="1.10.3810.10">
    <property type="entry name" value="Biosynthetic peptidoglycan transglycosylase-like"/>
    <property type="match status" value="1"/>
</dbReference>
<evidence type="ECO:0000259" key="27">
    <source>
        <dbReference type="Pfam" id="PF00905"/>
    </source>
</evidence>
<reference evidence="31" key="1">
    <citation type="journal article" date="2019" name="Int. J. Syst. Evol. Microbiol.">
        <title>The Global Catalogue of Microorganisms (GCM) 10K type strain sequencing project: providing services to taxonomists for standard genome sequencing and annotation.</title>
        <authorList>
            <consortium name="The Broad Institute Genomics Platform"/>
            <consortium name="The Broad Institute Genome Sequencing Center for Infectious Disease"/>
            <person name="Wu L."/>
            <person name="Ma J."/>
        </authorList>
    </citation>
    <scope>NUCLEOTIDE SEQUENCE [LARGE SCALE GENOMIC DNA]</scope>
    <source>
        <strain evidence="31">CCUG 61697</strain>
    </source>
</reference>
<evidence type="ECO:0000256" key="13">
    <source>
        <dbReference type="ARBA" id="ARBA00022692"/>
    </source>
</evidence>
<evidence type="ECO:0000256" key="24">
    <source>
        <dbReference type="ARBA" id="ARBA00044770"/>
    </source>
</evidence>
<keyword evidence="8" id="KW-0997">Cell inner membrane</keyword>
<evidence type="ECO:0000256" key="18">
    <source>
        <dbReference type="ARBA" id="ARBA00022989"/>
    </source>
</evidence>
<evidence type="ECO:0000256" key="7">
    <source>
        <dbReference type="ARBA" id="ARBA00022475"/>
    </source>
</evidence>
<keyword evidence="9" id="KW-0121">Carboxypeptidase</keyword>
<evidence type="ECO:0000256" key="9">
    <source>
        <dbReference type="ARBA" id="ARBA00022645"/>
    </source>
</evidence>
<comment type="similarity">
    <text evidence="4">In the N-terminal section; belongs to the glycosyltransferase 51 family.</text>
</comment>
<dbReference type="InterPro" id="IPR050396">
    <property type="entry name" value="Glycosyltr_51/Transpeptidase"/>
</dbReference>
<evidence type="ECO:0000259" key="29">
    <source>
        <dbReference type="Pfam" id="PF17092"/>
    </source>
</evidence>
<evidence type="ECO:0000256" key="25">
    <source>
        <dbReference type="ARBA" id="ARBA00049902"/>
    </source>
</evidence>
<dbReference type="NCBIfam" id="TIGR02074">
    <property type="entry name" value="PBP_1a_fam"/>
    <property type="match status" value="1"/>
</dbReference>
<evidence type="ECO:0000256" key="6">
    <source>
        <dbReference type="ARBA" id="ARBA00018638"/>
    </source>
</evidence>
<keyword evidence="7" id="KW-1003">Cell membrane</keyword>
<comment type="pathway">
    <text evidence="2">Cell wall biogenesis; peptidoglycan biosynthesis.</text>
</comment>
<dbReference type="RefSeq" id="WP_379089708.1">
    <property type="nucleotide sequence ID" value="NZ_JBHTJO010000001.1"/>
</dbReference>
<dbReference type="Pfam" id="PF00905">
    <property type="entry name" value="Transpeptidase"/>
    <property type="match status" value="1"/>
</dbReference>
<evidence type="ECO:0000256" key="16">
    <source>
        <dbReference type="ARBA" id="ARBA00022968"/>
    </source>
</evidence>
<dbReference type="InterPro" id="IPR036950">
    <property type="entry name" value="PBP_transglycosylase"/>
</dbReference>
<evidence type="ECO:0000256" key="20">
    <source>
        <dbReference type="ARBA" id="ARBA00023251"/>
    </source>
</evidence>
<dbReference type="SUPFAM" id="SSF53955">
    <property type="entry name" value="Lysozyme-like"/>
    <property type="match status" value="1"/>
</dbReference>
<evidence type="ECO:0000256" key="26">
    <source>
        <dbReference type="SAM" id="MobiDB-lite"/>
    </source>
</evidence>
<evidence type="ECO:0000256" key="11">
    <source>
        <dbReference type="ARBA" id="ARBA00022676"/>
    </source>
</evidence>
<dbReference type="InterPro" id="IPR031376">
    <property type="entry name" value="PCB_OB"/>
</dbReference>
<evidence type="ECO:0000256" key="2">
    <source>
        <dbReference type="ARBA" id="ARBA00004752"/>
    </source>
</evidence>
<evidence type="ECO:0000313" key="30">
    <source>
        <dbReference type="EMBL" id="MFD0987581.1"/>
    </source>
</evidence>
<accession>A0ABW3JBX7</accession>
<dbReference type="InterPro" id="IPR001460">
    <property type="entry name" value="PCN-bd_Tpept"/>
</dbReference>
<keyword evidence="13" id="KW-0812">Transmembrane</keyword>
<feature type="region of interest" description="Disordered" evidence="26">
    <location>
        <begin position="781"/>
        <end position="836"/>
    </location>
</feature>
<keyword evidence="15" id="KW-0133">Cell shape</keyword>
<keyword evidence="22" id="KW-0961">Cell wall biogenesis/degradation</keyword>
<dbReference type="Pfam" id="PF00912">
    <property type="entry name" value="Transgly"/>
    <property type="match status" value="1"/>
</dbReference>
<dbReference type="EC" id="2.4.99.28" evidence="24"/>
<sequence>MILFVAGAGVAAFLLWNVSKELPDYEVLAKYEPPVMTRLHANDGRLIAEYSRQRRIYVPIAAVPDKVIQAFISAEDKNFYQHGGLDIQGIIRAVVTNLNNIQSGRRMVGASTITQQVAKNFLLTNDVTIQRKLKEAILAIRIERAFTKDQILELYLNEIYLGVGSYGVAAAALSYWDKSLNELTLADAAYLATLPKAPSNYDPFRHPDRAIARRNWVIDRIVENGYATPEEGEQAKAQPLGVTRRPTGPRIFASEYFAEEVRREVLDKFGEDKLYGGGLSVRTTLDPRLQRIARKALVDGLVAYDQRHGWRGPKEQISIEGDWGQKLAEMDVWSDIEPWRVAVVLESGAKTATIGLRPGFDDYGKVKPDREKGEIAYSEVKWARPVLERGMGGTPKTVDAVLKPGDVIYVAPKEPGEKQSEEDVAGQWSLMQVPKVGGAIVAMDPFTGRVLALVGGFSFAQSEFDRAVQARRQPGSSFKPLIYSTALDNGYTPASIIYDGPISIDQGRGMPPWRPKNYEAGSHAGPSTLRYGIEHSRNLMTVRLARDLGMPIISEYARRFGAYDNLMPVLSMSLGAGETTLMRMVGAYSMIANGGVQITPTLIDRVQDRYGRTVWRHDDRDCTGCDAKGWRGQAEPELVENRKQILDPITAYQMTSILEGVVQRGTGRRIAALGRPVGGKTGTTNDEKDAWFIGFTPNLVAGVYIGFDNPKPMGRGETGGRVAGPVFLDFMKGALEDEPPVPFRAPPGVKLVRVNLKTGQPASGGDGAAIMEAFKPGQEPVGAVASSGYNDYGGQQGQDGYGQYQPQPQPQPQPRPRQRRQEDNRGWRSIIPGGLY</sequence>
<keyword evidence="20" id="KW-0046">Antibiotic resistance</keyword>
<evidence type="ECO:0000256" key="19">
    <source>
        <dbReference type="ARBA" id="ARBA00023136"/>
    </source>
</evidence>
<keyword evidence="21" id="KW-0511">Multifunctional enzyme</keyword>
<evidence type="ECO:0000256" key="15">
    <source>
        <dbReference type="ARBA" id="ARBA00022960"/>
    </source>
</evidence>
<keyword evidence="14" id="KW-0378">Hydrolase</keyword>